<dbReference type="AlphaFoldDB" id="A0A2Z2HR63"/>
<dbReference type="EMBL" id="CP021324">
    <property type="protein sequence ID" value="ARS63900.1"/>
    <property type="molecule type" value="Genomic_DNA"/>
</dbReference>
<keyword evidence="3" id="KW-1185">Reference proteome</keyword>
<protein>
    <submittedName>
        <fullName evidence="2">Uncharacterized protein</fullName>
    </submittedName>
</protein>
<evidence type="ECO:0000256" key="1">
    <source>
        <dbReference type="SAM" id="MobiDB-lite"/>
    </source>
</evidence>
<reference evidence="2 3" key="1">
    <citation type="journal article" date="2017" name="Environ. Microbiol.">
        <title>Genome and epigenome of a novel marine Thaumarchaeota strain suggest viral infection, phosphorothioation DNA modification and multiple restriction systems.</title>
        <authorList>
            <person name="Ahlgren N.A."/>
            <person name="Chen Y."/>
            <person name="Needham D.M."/>
            <person name="Parada A.E."/>
            <person name="Sachdeva R."/>
            <person name="Trinh V."/>
            <person name="Chen T."/>
            <person name="Fuhrman J.A."/>
        </authorList>
    </citation>
    <scope>NUCLEOTIDE SEQUENCE [LARGE SCALE GENOMIC DNA]</scope>
    <source>
        <strain evidence="2 3">SPOT01</strain>
    </source>
</reference>
<dbReference type="GeneID" id="67882426"/>
<feature type="region of interest" description="Disordered" evidence="1">
    <location>
        <begin position="94"/>
        <end position="114"/>
    </location>
</feature>
<dbReference type="KEGG" id="nct:NMSP_0273"/>
<accession>A0A2Z2HR63</accession>
<dbReference type="RefSeq" id="WP_225971297.1">
    <property type="nucleotide sequence ID" value="NZ_CP021324.1"/>
</dbReference>
<gene>
    <name evidence="2" type="ORF">NMSP_0273</name>
</gene>
<evidence type="ECO:0000313" key="3">
    <source>
        <dbReference type="Proteomes" id="UP000249949"/>
    </source>
</evidence>
<name>A0A2Z2HR63_9ARCH</name>
<dbReference type="Proteomes" id="UP000249949">
    <property type="component" value="Chromosome"/>
</dbReference>
<organism evidence="2 3">
    <name type="scientific">Candidatus Nitrosomarinus catalinensis</name>
    <dbReference type="NCBI Taxonomy" id="1898749"/>
    <lineage>
        <taxon>Archaea</taxon>
        <taxon>Nitrososphaerota</taxon>
        <taxon>Nitrososphaeria</taxon>
        <taxon>Nitrosopumilales</taxon>
        <taxon>Nitrosopumilaceae</taxon>
        <taxon>Candidatus Nitrosomarinus</taxon>
    </lineage>
</organism>
<proteinExistence type="predicted"/>
<evidence type="ECO:0000313" key="2">
    <source>
        <dbReference type="EMBL" id="ARS63900.1"/>
    </source>
</evidence>
<feature type="compositionally biased region" description="Basic residues" evidence="1">
    <location>
        <begin position="104"/>
        <end position="114"/>
    </location>
</feature>
<sequence length="114" mass="12764">MRKQESFYSGGSAKFNESLQKKLYEILGGKTCSSCGSTDERSLGICDENNNQLSTETRRGSKAASWGKYISAPDIAKKELKVFCSNCNDVVVPASKPQEERPRNKSKRSKYFPR</sequence>